<dbReference type="SMART" id="SM00387">
    <property type="entry name" value="HATPase_c"/>
    <property type="match status" value="1"/>
</dbReference>
<dbReference type="InterPro" id="IPR036097">
    <property type="entry name" value="HisK_dim/P_sf"/>
</dbReference>
<dbReference type="InterPro" id="IPR011006">
    <property type="entry name" value="CheY-like_superfamily"/>
</dbReference>
<dbReference type="Gene3D" id="1.10.287.130">
    <property type="match status" value="1"/>
</dbReference>
<dbReference type="Proteomes" id="UP000003835">
    <property type="component" value="Unassembled WGS sequence"/>
</dbReference>
<dbReference type="eggNOG" id="COG2205">
    <property type="taxonomic scope" value="Bacteria"/>
</dbReference>
<dbReference type="InterPro" id="IPR003594">
    <property type="entry name" value="HATPase_dom"/>
</dbReference>
<dbReference type="CDD" id="cd00082">
    <property type="entry name" value="HisKA"/>
    <property type="match status" value="1"/>
</dbReference>
<feature type="modified residue" description="4-aspartylphosphate" evidence="6">
    <location>
        <position position="58"/>
    </location>
</feature>
<sequence length="366" mass="40833">MLNLNQNTSILIVDDDPNAFDVIEAHLYREGYDLFYASSGEEALNLLDSIEPDVILLDVMMPKLNGIEVCRTIKSDSHWKHVPVIIVTALNSKEDLARSLNAGADDFITKPVSGIELRARVRSMLRIKQQYDALEATLRMREDLSNMIVHDLRNPLTNILLCSDLLLQSTGNDKDLQRLQIISDSSRELNSMIDNLLMLAKMESGKMVLNQTDVDLNQLVADVIFQFQAIAEHKKIRLIGKLDETPASLCLDINLFHRVLENLISNAIKFSPPESLVIVAVNSPNESVSSNFPNAQAKLQIIDSGPGVSEERKHHIFDKYEVGDLMSGVSQIGLGLTFCKMVIEAHQGRIFVTDNQPQGSIFTVVL</sequence>
<feature type="domain" description="Response regulatory" evidence="8">
    <location>
        <begin position="9"/>
        <end position="125"/>
    </location>
</feature>
<dbReference type="Gene3D" id="3.40.50.2300">
    <property type="match status" value="1"/>
</dbReference>
<dbReference type="FunFam" id="3.40.50.2300:FF:000444">
    <property type="entry name" value="Sensory transduction histidine kinase"/>
    <property type="match status" value="1"/>
</dbReference>
<evidence type="ECO:0000256" key="1">
    <source>
        <dbReference type="ARBA" id="ARBA00000085"/>
    </source>
</evidence>
<evidence type="ECO:0000259" key="8">
    <source>
        <dbReference type="PROSITE" id="PS50110"/>
    </source>
</evidence>
<evidence type="ECO:0000256" key="6">
    <source>
        <dbReference type="PROSITE-ProRule" id="PRU00169"/>
    </source>
</evidence>
<keyword evidence="3 6" id="KW-0597">Phosphoprotein</keyword>
<dbReference type="InterPro" id="IPR004358">
    <property type="entry name" value="Sig_transdc_His_kin-like_C"/>
</dbReference>
<comment type="catalytic activity">
    <reaction evidence="1">
        <text>ATP + protein L-histidine = ADP + protein N-phospho-L-histidine.</text>
        <dbReference type="EC" id="2.7.13.3"/>
    </reaction>
</comment>
<dbReference type="GO" id="GO:0000155">
    <property type="term" value="F:phosphorelay sensor kinase activity"/>
    <property type="evidence" value="ECO:0007669"/>
    <property type="project" value="InterPro"/>
</dbReference>
<evidence type="ECO:0000256" key="2">
    <source>
        <dbReference type="ARBA" id="ARBA00012438"/>
    </source>
</evidence>
<dbReference type="SMART" id="SM00388">
    <property type="entry name" value="HisKA"/>
    <property type="match status" value="1"/>
</dbReference>
<keyword evidence="10" id="KW-1185">Reference proteome</keyword>
<dbReference type="PRINTS" id="PR00344">
    <property type="entry name" value="BCTRLSENSOR"/>
</dbReference>
<dbReference type="Pfam" id="PF02518">
    <property type="entry name" value="HATPase_c"/>
    <property type="match status" value="1"/>
</dbReference>
<keyword evidence="5" id="KW-0902">Two-component regulatory system</keyword>
<dbReference type="InterPro" id="IPR036890">
    <property type="entry name" value="HATPase_C_sf"/>
</dbReference>
<accession>B4W0C5</accession>
<dbReference type="OrthoDB" id="418136at2"/>
<dbReference type="AlphaFoldDB" id="B4W0C5"/>
<dbReference type="Pfam" id="PF00072">
    <property type="entry name" value="Response_reg"/>
    <property type="match status" value="1"/>
</dbReference>
<evidence type="ECO:0000256" key="4">
    <source>
        <dbReference type="ARBA" id="ARBA00022777"/>
    </source>
</evidence>
<evidence type="ECO:0000313" key="9">
    <source>
        <dbReference type="EMBL" id="EDX72342.1"/>
    </source>
</evidence>
<dbReference type="PROSITE" id="PS50109">
    <property type="entry name" value="HIS_KIN"/>
    <property type="match status" value="1"/>
</dbReference>
<dbReference type="CDD" id="cd00075">
    <property type="entry name" value="HATPase"/>
    <property type="match status" value="1"/>
</dbReference>
<evidence type="ECO:0000313" key="10">
    <source>
        <dbReference type="Proteomes" id="UP000003835"/>
    </source>
</evidence>
<dbReference type="SMART" id="SM00448">
    <property type="entry name" value="REC"/>
    <property type="match status" value="1"/>
</dbReference>
<gene>
    <name evidence="9" type="ORF">MC7420_1011</name>
</gene>
<dbReference type="InterPro" id="IPR001789">
    <property type="entry name" value="Sig_transdc_resp-reg_receiver"/>
</dbReference>
<dbReference type="InterPro" id="IPR005467">
    <property type="entry name" value="His_kinase_dom"/>
</dbReference>
<dbReference type="PANTHER" id="PTHR43547">
    <property type="entry name" value="TWO-COMPONENT HISTIDINE KINASE"/>
    <property type="match status" value="1"/>
</dbReference>
<dbReference type="EMBL" id="DS989865">
    <property type="protein sequence ID" value="EDX72342.1"/>
    <property type="molecule type" value="Genomic_DNA"/>
</dbReference>
<evidence type="ECO:0000256" key="5">
    <source>
        <dbReference type="ARBA" id="ARBA00023012"/>
    </source>
</evidence>
<dbReference type="RefSeq" id="WP_006104618.1">
    <property type="nucleotide sequence ID" value="NZ_DS989865.1"/>
</dbReference>
<dbReference type="Gene3D" id="3.30.565.10">
    <property type="entry name" value="Histidine kinase-like ATPase, C-terminal domain"/>
    <property type="match status" value="1"/>
</dbReference>
<keyword evidence="4" id="KW-0808">Transferase</keyword>
<dbReference type="SUPFAM" id="SSF52172">
    <property type="entry name" value="CheY-like"/>
    <property type="match status" value="1"/>
</dbReference>
<dbReference type="STRING" id="118168.MC7420_1011"/>
<proteinExistence type="predicted"/>
<feature type="domain" description="Histidine kinase" evidence="7">
    <location>
        <begin position="147"/>
        <end position="366"/>
    </location>
</feature>
<evidence type="ECO:0000259" key="7">
    <source>
        <dbReference type="PROSITE" id="PS50109"/>
    </source>
</evidence>
<evidence type="ECO:0000256" key="3">
    <source>
        <dbReference type="ARBA" id="ARBA00022553"/>
    </source>
</evidence>
<dbReference type="Pfam" id="PF00512">
    <property type="entry name" value="HisKA"/>
    <property type="match status" value="1"/>
</dbReference>
<dbReference type="SUPFAM" id="SSF55874">
    <property type="entry name" value="ATPase domain of HSP90 chaperone/DNA topoisomerase II/histidine kinase"/>
    <property type="match status" value="1"/>
</dbReference>
<dbReference type="SUPFAM" id="SSF47384">
    <property type="entry name" value="Homodimeric domain of signal transducing histidine kinase"/>
    <property type="match status" value="1"/>
</dbReference>
<dbReference type="HOGENOM" id="CLU_000445_114_72_3"/>
<keyword evidence="4" id="KW-0418">Kinase</keyword>
<dbReference type="PROSITE" id="PS50110">
    <property type="entry name" value="RESPONSE_REGULATORY"/>
    <property type="match status" value="1"/>
</dbReference>
<name>B4W0C5_9CYAN</name>
<dbReference type="PANTHER" id="PTHR43547:SF2">
    <property type="entry name" value="HYBRID SIGNAL TRANSDUCTION HISTIDINE KINASE C"/>
    <property type="match status" value="1"/>
</dbReference>
<dbReference type="InterPro" id="IPR003661">
    <property type="entry name" value="HisK_dim/P_dom"/>
</dbReference>
<organism evidence="9 10">
    <name type="scientific">Coleofasciculus chthonoplastes PCC 7420</name>
    <dbReference type="NCBI Taxonomy" id="118168"/>
    <lineage>
        <taxon>Bacteria</taxon>
        <taxon>Bacillati</taxon>
        <taxon>Cyanobacteriota</taxon>
        <taxon>Cyanophyceae</taxon>
        <taxon>Coleofasciculales</taxon>
        <taxon>Coleofasciculaceae</taxon>
        <taxon>Coleofasciculus</taxon>
    </lineage>
</organism>
<reference evidence="9 10" key="1">
    <citation type="submission" date="2008-07" db="EMBL/GenBank/DDBJ databases">
        <authorList>
            <person name="Tandeau de Marsac N."/>
            <person name="Ferriera S."/>
            <person name="Johnson J."/>
            <person name="Kravitz S."/>
            <person name="Beeson K."/>
            <person name="Sutton G."/>
            <person name="Rogers Y.-H."/>
            <person name="Friedman R."/>
            <person name="Frazier M."/>
            <person name="Venter J.C."/>
        </authorList>
    </citation>
    <scope>NUCLEOTIDE SEQUENCE [LARGE SCALE GENOMIC DNA]</scope>
    <source>
        <strain evidence="9 10">PCC 7420</strain>
    </source>
</reference>
<protein>
    <recommendedName>
        <fullName evidence="2">histidine kinase</fullName>
        <ecNumber evidence="2">2.7.13.3</ecNumber>
    </recommendedName>
</protein>
<dbReference type="EC" id="2.7.13.3" evidence="2"/>